<dbReference type="Gene3D" id="3.30.465.10">
    <property type="match status" value="1"/>
</dbReference>
<dbReference type="Gene3D" id="3.30.43.10">
    <property type="entry name" value="Uridine Diphospho-n-acetylenolpyruvylglucosamine Reductase, domain 2"/>
    <property type="match status" value="1"/>
</dbReference>
<feature type="domain" description="FAD-binding PCMH-type" evidence="6">
    <location>
        <begin position="40"/>
        <end position="214"/>
    </location>
</feature>
<dbReference type="PANTHER" id="PTHR42973:SF39">
    <property type="entry name" value="FAD-BINDING PCMH-TYPE DOMAIN-CONTAINING PROTEIN"/>
    <property type="match status" value="1"/>
</dbReference>
<dbReference type="PANTHER" id="PTHR42973">
    <property type="entry name" value="BINDING OXIDOREDUCTASE, PUTATIVE (AFU_ORTHOLOGUE AFUA_1G17690)-RELATED"/>
    <property type="match status" value="1"/>
</dbReference>
<name>A0A1Q2CQA7_9ACTN</name>
<dbReference type="PROSITE" id="PS51387">
    <property type="entry name" value="FAD_PCMH"/>
    <property type="match status" value="1"/>
</dbReference>
<dbReference type="InterPro" id="IPR016169">
    <property type="entry name" value="FAD-bd_PCMH_sub2"/>
</dbReference>
<accession>A0A1Q2CQA7</accession>
<dbReference type="OrthoDB" id="5169292at2"/>
<evidence type="ECO:0000256" key="5">
    <source>
        <dbReference type="ARBA" id="ARBA00023002"/>
    </source>
</evidence>
<keyword evidence="5" id="KW-0560">Oxidoreductase</keyword>
<dbReference type="STRING" id="1332264.BW730_12710"/>
<dbReference type="Gene3D" id="3.40.462.20">
    <property type="match status" value="1"/>
</dbReference>
<dbReference type="SUPFAM" id="SSF56176">
    <property type="entry name" value="FAD-binding/transporter-associated domain-like"/>
    <property type="match status" value="1"/>
</dbReference>
<gene>
    <name evidence="7" type="ORF">BW730_12710</name>
</gene>
<dbReference type="GO" id="GO:0016491">
    <property type="term" value="F:oxidoreductase activity"/>
    <property type="evidence" value="ECO:0007669"/>
    <property type="project" value="UniProtKB-KW"/>
</dbReference>
<dbReference type="KEGG" id="tes:BW730_12710"/>
<dbReference type="InterPro" id="IPR016167">
    <property type="entry name" value="FAD-bd_PCMH_sub1"/>
</dbReference>
<comment type="similarity">
    <text evidence="2">Belongs to the oxygen-dependent FAD-linked oxidoreductase family.</text>
</comment>
<dbReference type="GO" id="GO:0071949">
    <property type="term" value="F:FAD binding"/>
    <property type="evidence" value="ECO:0007669"/>
    <property type="project" value="InterPro"/>
</dbReference>
<evidence type="ECO:0000256" key="3">
    <source>
        <dbReference type="ARBA" id="ARBA00022630"/>
    </source>
</evidence>
<keyword evidence="3" id="KW-0285">Flavoprotein</keyword>
<evidence type="ECO:0000313" key="7">
    <source>
        <dbReference type="EMBL" id="AQP48235.1"/>
    </source>
</evidence>
<dbReference type="Proteomes" id="UP000188145">
    <property type="component" value="Chromosome"/>
</dbReference>
<sequence length="454" mass="47851">MPQPTPLPAAWPALPTELDGVAVTPADRARYPYLSSSYMRVGTPDLILMARDVDDAAAAVGYAAGLRAAVGQVPFSVRSGGHGISGASTNDGGVVLDLSALNRVEVLGADLVRVQAGAIWGDVAAELSGHGLVITSGNMGDTGVGGLATAGGIGYFVRAHGLTLDLIRRATIVTADGAVHVVDAEHEPDLFWALRGGGTQAGVVVDLDLEARRIGEDDVVVIHQASQQIVDDLPGYVHAWGDLMRGAPREFTSFLMLQRLPDGRHLSVARNVWADTDIAAAQPAVSDFARLAPLVQHDASLMPYSGIVPTPRSPKVGQQHIQMRDALVDVADRALGERVAEALRHDVASLVELRSLGGIVADLPAPATAFGHRHQEVLVSLWAQPRGIAAIDRAWEPVEAVASGVYSAYTSDTRARQAELAWPGETGRRLRAISERVDPALLFDAGLTLRASAE</sequence>
<evidence type="ECO:0000259" key="6">
    <source>
        <dbReference type="PROSITE" id="PS51387"/>
    </source>
</evidence>
<keyword evidence="4" id="KW-0274">FAD</keyword>
<evidence type="ECO:0000313" key="8">
    <source>
        <dbReference type="Proteomes" id="UP000188145"/>
    </source>
</evidence>
<evidence type="ECO:0000256" key="1">
    <source>
        <dbReference type="ARBA" id="ARBA00001974"/>
    </source>
</evidence>
<reference evidence="8" key="1">
    <citation type="submission" date="2017-02" db="EMBL/GenBank/DDBJ databases">
        <title>Tessaracoccus aquaemaris sp. nov., isolated from the intestine of a Korean rockfish, Sebastes schlegelii, in a marine aquaculture pond.</title>
        <authorList>
            <person name="Tak E.J."/>
            <person name="Bae J.-W."/>
        </authorList>
    </citation>
    <scope>NUCLEOTIDE SEQUENCE [LARGE SCALE GENOMIC DNA]</scope>
    <source>
        <strain evidence="8">NSG39</strain>
    </source>
</reference>
<organism evidence="7 8">
    <name type="scientific">Tessaracoccus aquimaris</name>
    <dbReference type="NCBI Taxonomy" id="1332264"/>
    <lineage>
        <taxon>Bacteria</taxon>
        <taxon>Bacillati</taxon>
        <taxon>Actinomycetota</taxon>
        <taxon>Actinomycetes</taxon>
        <taxon>Propionibacteriales</taxon>
        <taxon>Propionibacteriaceae</taxon>
        <taxon>Tessaracoccus</taxon>
    </lineage>
</organism>
<dbReference type="InterPro" id="IPR006094">
    <property type="entry name" value="Oxid_FAD_bind_N"/>
</dbReference>
<dbReference type="Pfam" id="PF01565">
    <property type="entry name" value="FAD_binding_4"/>
    <property type="match status" value="1"/>
</dbReference>
<dbReference type="RefSeq" id="WP_077686562.1">
    <property type="nucleotide sequence ID" value="NZ_CP019606.1"/>
</dbReference>
<keyword evidence="8" id="KW-1185">Reference proteome</keyword>
<dbReference type="AlphaFoldDB" id="A0A1Q2CQA7"/>
<evidence type="ECO:0000256" key="2">
    <source>
        <dbReference type="ARBA" id="ARBA00005466"/>
    </source>
</evidence>
<evidence type="ECO:0000256" key="4">
    <source>
        <dbReference type="ARBA" id="ARBA00022827"/>
    </source>
</evidence>
<dbReference type="InterPro" id="IPR016166">
    <property type="entry name" value="FAD-bd_PCMH"/>
</dbReference>
<dbReference type="InterPro" id="IPR050416">
    <property type="entry name" value="FAD-linked_Oxidoreductase"/>
</dbReference>
<proteinExistence type="inferred from homology"/>
<protein>
    <recommendedName>
        <fullName evidence="6">FAD-binding PCMH-type domain-containing protein</fullName>
    </recommendedName>
</protein>
<dbReference type="EMBL" id="CP019606">
    <property type="protein sequence ID" value="AQP48235.1"/>
    <property type="molecule type" value="Genomic_DNA"/>
</dbReference>
<dbReference type="InterPro" id="IPR036318">
    <property type="entry name" value="FAD-bd_PCMH-like_sf"/>
</dbReference>
<comment type="cofactor">
    <cofactor evidence="1">
        <name>FAD</name>
        <dbReference type="ChEBI" id="CHEBI:57692"/>
    </cofactor>
</comment>